<dbReference type="AlphaFoldDB" id="A0A2M9WBW9"/>
<dbReference type="RefSeq" id="WP_100702662.1">
    <property type="nucleotide sequence ID" value="NZ_MLFP01000005.1"/>
</dbReference>
<protein>
    <submittedName>
        <fullName evidence="1">Uncharacterized protein</fullName>
    </submittedName>
</protein>
<evidence type="ECO:0000313" key="1">
    <source>
        <dbReference type="EMBL" id="PJZ04978.1"/>
    </source>
</evidence>
<proteinExistence type="predicted"/>
<reference evidence="1 2" key="1">
    <citation type="submission" date="2017-11" db="EMBL/GenBank/DDBJ databases">
        <title>The genome sequence of Pantoea rodasii DSM 26611.</title>
        <authorList>
            <person name="Gao J."/>
            <person name="Mao X."/>
            <person name="Sun J."/>
        </authorList>
    </citation>
    <scope>NUCLEOTIDE SEQUENCE [LARGE SCALE GENOMIC DNA]</scope>
    <source>
        <strain evidence="1 2">DSM 26611</strain>
    </source>
</reference>
<keyword evidence="2" id="KW-1185">Reference proteome</keyword>
<dbReference type="Proteomes" id="UP000232062">
    <property type="component" value="Unassembled WGS sequence"/>
</dbReference>
<dbReference type="STRING" id="1076549.HA45_09045"/>
<gene>
    <name evidence="1" type="ORF">PRCB_16375</name>
</gene>
<name>A0A2M9WBW9_9GAMM</name>
<sequence>MSKVKFSALQDISSSAAEVLLAIAGKHEDVSKNDSTEMCRLWDNLNDHSAPPAVVKSMADELINLRKQNQRLLAQRIADRRRFSNPAPIELLSLVCSETKTGKELFMHDIKKICLGHGYTEQNWNKGSHDWGDLYDQGYRDAGEAFQEARRCE</sequence>
<evidence type="ECO:0000313" key="2">
    <source>
        <dbReference type="Proteomes" id="UP000232062"/>
    </source>
</evidence>
<accession>A0A2M9WBW9</accession>
<comment type="caution">
    <text evidence="1">The sequence shown here is derived from an EMBL/GenBank/DDBJ whole genome shotgun (WGS) entry which is preliminary data.</text>
</comment>
<organism evidence="1 2">
    <name type="scientific">Pantoea rodasii</name>
    <dbReference type="NCBI Taxonomy" id="1076549"/>
    <lineage>
        <taxon>Bacteria</taxon>
        <taxon>Pseudomonadati</taxon>
        <taxon>Pseudomonadota</taxon>
        <taxon>Gammaproteobacteria</taxon>
        <taxon>Enterobacterales</taxon>
        <taxon>Erwiniaceae</taxon>
        <taxon>Pantoea</taxon>
    </lineage>
</organism>
<dbReference type="EMBL" id="PIQI01000023">
    <property type="protein sequence ID" value="PJZ04978.1"/>
    <property type="molecule type" value="Genomic_DNA"/>
</dbReference>